<evidence type="ECO:0000256" key="2">
    <source>
        <dbReference type="ARBA" id="ARBA00023125"/>
    </source>
</evidence>
<keyword evidence="3" id="KW-0804">Transcription</keyword>
<dbReference type="InterPro" id="IPR000281">
    <property type="entry name" value="HTH_RpiR"/>
</dbReference>
<evidence type="ECO:0000259" key="4">
    <source>
        <dbReference type="PROSITE" id="PS51071"/>
    </source>
</evidence>
<dbReference type="InterPro" id="IPR035472">
    <property type="entry name" value="RpiR-like_SIS"/>
</dbReference>
<dbReference type="Proteomes" id="UP001500571">
    <property type="component" value="Unassembled WGS sequence"/>
</dbReference>
<dbReference type="InterPro" id="IPR046348">
    <property type="entry name" value="SIS_dom_sf"/>
</dbReference>
<dbReference type="PROSITE" id="PS51071">
    <property type="entry name" value="HTH_RPIR"/>
    <property type="match status" value="1"/>
</dbReference>
<dbReference type="SUPFAM" id="SSF53697">
    <property type="entry name" value="SIS domain"/>
    <property type="match status" value="1"/>
</dbReference>
<dbReference type="Gene3D" id="3.40.50.10490">
    <property type="entry name" value="Glucose-6-phosphate isomerase like protein, domain 1"/>
    <property type="match status" value="1"/>
</dbReference>
<dbReference type="EMBL" id="BAAAPB010000001">
    <property type="protein sequence ID" value="GAA1957344.1"/>
    <property type="molecule type" value="Genomic_DNA"/>
</dbReference>
<dbReference type="SUPFAM" id="SSF46689">
    <property type="entry name" value="Homeodomain-like"/>
    <property type="match status" value="1"/>
</dbReference>
<evidence type="ECO:0000256" key="3">
    <source>
        <dbReference type="ARBA" id="ARBA00023163"/>
    </source>
</evidence>
<dbReference type="RefSeq" id="WP_344044183.1">
    <property type="nucleotide sequence ID" value="NZ_BAAAPB010000001.1"/>
</dbReference>
<evidence type="ECO:0000256" key="1">
    <source>
        <dbReference type="ARBA" id="ARBA00023015"/>
    </source>
</evidence>
<dbReference type="InterPro" id="IPR009057">
    <property type="entry name" value="Homeodomain-like_sf"/>
</dbReference>
<keyword evidence="6" id="KW-1185">Reference proteome</keyword>
<proteinExistence type="predicted"/>
<protein>
    <submittedName>
        <fullName evidence="5">MurR/RpiR family transcriptional regulator</fullName>
    </submittedName>
</protein>
<reference evidence="5 6" key="1">
    <citation type="journal article" date="2019" name="Int. J. Syst. Evol. Microbiol.">
        <title>The Global Catalogue of Microorganisms (GCM) 10K type strain sequencing project: providing services to taxonomists for standard genome sequencing and annotation.</title>
        <authorList>
            <consortium name="The Broad Institute Genomics Platform"/>
            <consortium name="The Broad Institute Genome Sequencing Center for Infectious Disease"/>
            <person name="Wu L."/>
            <person name="Ma J."/>
        </authorList>
    </citation>
    <scope>NUCLEOTIDE SEQUENCE [LARGE SCALE GENOMIC DNA]</scope>
    <source>
        <strain evidence="5 6">JCM 15309</strain>
    </source>
</reference>
<name>A0ABN2QSG0_9ACTN</name>
<sequence length="288" mass="31195">MTVAERLREGLGRCSPAERRVGRALLADYPVAGLETVASLAARAETSGPTVLRFLARLGFAGFPEFQHTLRAELAEREASPLAMLSSADVTAGSDTGGRPRVDVLARALATVPTATVQTLEQLPGDELSAAIELMADRRRRILAEGGRFTRLIAEYLVRHLVQVRGGAHVLPLHPVERADLLVGLGRRDVLVVFDFRRYEAASKELADRCAEAGAKVILVTDRWLSPIASVADVVLPVRVEPLSIYDSLVPAFAVAEVLVAGVLEACGERAVERLRQFEEVSQRYGVL</sequence>
<evidence type="ECO:0000313" key="6">
    <source>
        <dbReference type="Proteomes" id="UP001500571"/>
    </source>
</evidence>
<accession>A0ABN2QSG0</accession>
<dbReference type="InterPro" id="IPR036388">
    <property type="entry name" value="WH-like_DNA-bd_sf"/>
</dbReference>
<dbReference type="Pfam" id="PF01418">
    <property type="entry name" value="HTH_6"/>
    <property type="match status" value="1"/>
</dbReference>
<keyword evidence="1" id="KW-0805">Transcription regulation</keyword>
<dbReference type="PANTHER" id="PTHR30514:SF18">
    <property type="entry name" value="RPIR-FAMILY TRANSCRIPTIONAL REGULATOR"/>
    <property type="match status" value="1"/>
</dbReference>
<feature type="domain" description="HTH rpiR-type" evidence="4">
    <location>
        <begin position="1"/>
        <end position="77"/>
    </location>
</feature>
<organism evidence="5 6">
    <name type="scientific">Nocardioides panacihumi</name>
    <dbReference type="NCBI Taxonomy" id="400774"/>
    <lineage>
        <taxon>Bacteria</taxon>
        <taxon>Bacillati</taxon>
        <taxon>Actinomycetota</taxon>
        <taxon>Actinomycetes</taxon>
        <taxon>Propionibacteriales</taxon>
        <taxon>Nocardioidaceae</taxon>
        <taxon>Nocardioides</taxon>
    </lineage>
</organism>
<comment type="caution">
    <text evidence="5">The sequence shown here is derived from an EMBL/GenBank/DDBJ whole genome shotgun (WGS) entry which is preliminary data.</text>
</comment>
<dbReference type="Gene3D" id="1.10.10.10">
    <property type="entry name" value="Winged helix-like DNA-binding domain superfamily/Winged helix DNA-binding domain"/>
    <property type="match status" value="1"/>
</dbReference>
<keyword evidence="2" id="KW-0238">DNA-binding</keyword>
<dbReference type="InterPro" id="IPR047640">
    <property type="entry name" value="RpiR-like"/>
</dbReference>
<gene>
    <name evidence="5" type="ORF">GCM10009798_15930</name>
</gene>
<dbReference type="PANTHER" id="PTHR30514">
    <property type="entry name" value="GLUCOKINASE"/>
    <property type="match status" value="1"/>
</dbReference>
<dbReference type="InterPro" id="IPR001347">
    <property type="entry name" value="SIS_dom"/>
</dbReference>
<dbReference type="Pfam" id="PF01380">
    <property type="entry name" value="SIS"/>
    <property type="match status" value="1"/>
</dbReference>
<evidence type="ECO:0000313" key="5">
    <source>
        <dbReference type="EMBL" id="GAA1957344.1"/>
    </source>
</evidence>
<dbReference type="CDD" id="cd05013">
    <property type="entry name" value="SIS_RpiR"/>
    <property type="match status" value="1"/>
</dbReference>